<evidence type="ECO:0000313" key="3">
    <source>
        <dbReference type="Proteomes" id="UP001516023"/>
    </source>
</evidence>
<protein>
    <submittedName>
        <fullName evidence="2">Uncharacterized protein</fullName>
    </submittedName>
</protein>
<evidence type="ECO:0000256" key="1">
    <source>
        <dbReference type="SAM" id="Phobius"/>
    </source>
</evidence>
<evidence type="ECO:0000313" key="2">
    <source>
        <dbReference type="EMBL" id="KAL3799136.1"/>
    </source>
</evidence>
<dbReference type="Proteomes" id="UP001516023">
    <property type="component" value="Unassembled WGS sequence"/>
</dbReference>
<keyword evidence="1" id="KW-0472">Membrane</keyword>
<accession>A0ABD3QHZ2</accession>
<dbReference type="EMBL" id="JABMIG020000041">
    <property type="protein sequence ID" value="KAL3799136.1"/>
    <property type="molecule type" value="Genomic_DNA"/>
</dbReference>
<gene>
    <name evidence="2" type="ORF">HJC23_002264</name>
</gene>
<comment type="caution">
    <text evidence="2">The sequence shown here is derived from an EMBL/GenBank/DDBJ whole genome shotgun (WGS) entry which is preliminary data.</text>
</comment>
<sequence length="239" mass="26742">MPPRSSSVRLFMMTCQIMRLLSIITALTNFAAIAFVPPRASLLLSSSSVRQKIVSSAGSINWSCRIDCTEDFRLAATSLSTTPVSSLTGELTNRESFISPSLIIPSVLTGHDEIPEFQANAAFQDQVTLTDLTSDPALQAAFAASVIAIVLLFIAKSIVTQMDDAVQKTAMDFDRVMKTKYARKWGAFTEEEEEKVGGAFDREEREADRIQRIVEEMERLMKEEPEFFERVMRDVDRQI</sequence>
<dbReference type="AlphaFoldDB" id="A0ABD3QHZ2"/>
<keyword evidence="1" id="KW-1133">Transmembrane helix</keyword>
<reference evidence="2 3" key="1">
    <citation type="journal article" date="2020" name="G3 (Bethesda)">
        <title>Improved Reference Genome for Cyclotella cryptica CCMP332, a Model for Cell Wall Morphogenesis, Salinity Adaptation, and Lipid Production in Diatoms (Bacillariophyta).</title>
        <authorList>
            <person name="Roberts W.R."/>
            <person name="Downey K.M."/>
            <person name="Ruck E.C."/>
            <person name="Traller J.C."/>
            <person name="Alverson A.J."/>
        </authorList>
    </citation>
    <scope>NUCLEOTIDE SEQUENCE [LARGE SCALE GENOMIC DNA]</scope>
    <source>
        <strain evidence="2 3">CCMP332</strain>
    </source>
</reference>
<organism evidence="2 3">
    <name type="scientific">Cyclotella cryptica</name>
    <dbReference type="NCBI Taxonomy" id="29204"/>
    <lineage>
        <taxon>Eukaryota</taxon>
        <taxon>Sar</taxon>
        <taxon>Stramenopiles</taxon>
        <taxon>Ochrophyta</taxon>
        <taxon>Bacillariophyta</taxon>
        <taxon>Coscinodiscophyceae</taxon>
        <taxon>Thalassiosirophycidae</taxon>
        <taxon>Stephanodiscales</taxon>
        <taxon>Stephanodiscaceae</taxon>
        <taxon>Cyclotella</taxon>
    </lineage>
</organism>
<name>A0ABD3QHZ2_9STRA</name>
<feature type="transmembrane region" description="Helical" evidence="1">
    <location>
        <begin position="137"/>
        <end position="155"/>
    </location>
</feature>
<keyword evidence="3" id="KW-1185">Reference proteome</keyword>
<keyword evidence="1" id="KW-0812">Transmembrane</keyword>
<proteinExistence type="predicted"/>